<organism evidence="1 2">
    <name type="scientific">Hyaloscypha hepaticicola</name>
    <dbReference type="NCBI Taxonomy" id="2082293"/>
    <lineage>
        <taxon>Eukaryota</taxon>
        <taxon>Fungi</taxon>
        <taxon>Dikarya</taxon>
        <taxon>Ascomycota</taxon>
        <taxon>Pezizomycotina</taxon>
        <taxon>Leotiomycetes</taxon>
        <taxon>Helotiales</taxon>
        <taxon>Hyaloscyphaceae</taxon>
        <taxon>Hyaloscypha</taxon>
    </lineage>
</organism>
<evidence type="ECO:0000313" key="2">
    <source>
        <dbReference type="Proteomes" id="UP000235672"/>
    </source>
</evidence>
<keyword evidence="2" id="KW-1185">Reference proteome</keyword>
<dbReference type="Proteomes" id="UP000235672">
    <property type="component" value="Unassembled WGS sequence"/>
</dbReference>
<evidence type="ECO:0000313" key="1">
    <source>
        <dbReference type="EMBL" id="PMD15708.1"/>
    </source>
</evidence>
<accession>A0A2J6PNW1</accession>
<reference evidence="1 2" key="1">
    <citation type="submission" date="2016-05" db="EMBL/GenBank/DDBJ databases">
        <title>A degradative enzymes factory behind the ericoid mycorrhizal symbiosis.</title>
        <authorList>
            <consortium name="DOE Joint Genome Institute"/>
            <person name="Martino E."/>
            <person name="Morin E."/>
            <person name="Grelet G."/>
            <person name="Kuo A."/>
            <person name="Kohler A."/>
            <person name="Daghino S."/>
            <person name="Barry K."/>
            <person name="Choi C."/>
            <person name="Cichocki N."/>
            <person name="Clum A."/>
            <person name="Copeland A."/>
            <person name="Hainaut M."/>
            <person name="Haridas S."/>
            <person name="Labutti K."/>
            <person name="Lindquist E."/>
            <person name="Lipzen A."/>
            <person name="Khouja H.-R."/>
            <person name="Murat C."/>
            <person name="Ohm R."/>
            <person name="Olson A."/>
            <person name="Spatafora J."/>
            <person name="Veneault-Fourrey C."/>
            <person name="Henrissat B."/>
            <person name="Grigoriev I."/>
            <person name="Martin F."/>
            <person name="Perotto S."/>
        </authorList>
    </citation>
    <scope>NUCLEOTIDE SEQUENCE [LARGE SCALE GENOMIC DNA]</scope>
    <source>
        <strain evidence="1 2">UAMH 7357</strain>
    </source>
</reference>
<proteinExistence type="predicted"/>
<dbReference type="EMBL" id="KZ613511">
    <property type="protein sequence ID" value="PMD15708.1"/>
    <property type="molecule type" value="Genomic_DNA"/>
</dbReference>
<gene>
    <name evidence="1" type="ORF">NA56DRAFT_709590</name>
</gene>
<sequence>MIRKEEEAQGKALKAVETIEENNLFISGNNTNIDNENRAPPSIQAKGSFTTHKDNEKTTPNQQLQEKAIVEYNIPVVKCKKAPITYDHFSFTIYEYPSITICDYVLTNCEYPRFAICVLLDSTNQSLRFAICDPIITFFGLYDLRFPPTMVLTQL</sequence>
<name>A0A2J6PNW1_9HELO</name>
<protein>
    <submittedName>
        <fullName evidence="1">Uncharacterized protein</fullName>
    </submittedName>
</protein>
<dbReference type="AlphaFoldDB" id="A0A2J6PNW1"/>